<organism evidence="1 2">
    <name type="scientific">Streptomyces badius</name>
    <dbReference type="NCBI Taxonomy" id="1941"/>
    <lineage>
        <taxon>Bacteria</taxon>
        <taxon>Bacillati</taxon>
        <taxon>Actinomycetota</taxon>
        <taxon>Actinomycetes</taxon>
        <taxon>Kitasatosporales</taxon>
        <taxon>Streptomycetaceae</taxon>
        <taxon>Streptomyces</taxon>
    </lineage>
</organism>
<protein>
    <submittedName>
        <fullName evidence="1">Uncharacterized protein</fullName>
    </submittedName>
</protein>
<name>A0ABQ2TFC3_STRBA</name>
<dbReference type="Proteomes" id="UP000659767">
    <property type="component" value="Unassembled WGS sequence"/>
</dbReference>
<evidence type="ECO:0000313" key="2">
    <source>
        <dbReference type="Proteomes" id="UP000659767"/>
    </source>
</evidence>
<evidence type="ECO:0000313" key="1">
    <source>
        <dbReference type="EMBL" id="GGS63248.1"/>
    </source>
</evidence>
<gene>
    <name evidence="1" type="ORF">GCM10010253_42610</name>
</gene>
<comment type="caution">
    <text evidence="1">The sequence shown here is derived from an EMBL/GenBank/DDBJ whole genome shotgun (WGS) entry which is preliminary data.</text>
</comment>
<keyword evidence="2" id="KW-1185">Reference proteome</keyword>
<reference evidence="2" key="1">
    <citation type="journal article" date="2019" name="Int. J. Syst. Evol. Microbiol.">
        <title>The Global Catalogue of Microorganisms (GCM) 10K type strain sequencing project: providing services to taxonomists for standard genome sequencing and annotation.</title>
        <authorList>
            <consortium name="The Broad Institute Genomics Platform"/>
            <consortium name="The Broad Institute Genome Sequencing Center for Infectious Disease"/>
            <person name="Wu L."/>
            <person name="Ma J."/>
        </authorList>
    </citation>
    <scope>NUCLEOTIDE SEQUENCE [LARGE SCALE GENOMIC DNA]</scope>
    <source>
        <strain evidence="2">JCM 4350</strain>
    </source>
</reference>
<sequence length="81" mass="9064">MTAADLSRLDVPLADVELQTACETTRRALTRTNSPSDRIAYANDLYLLTHPEACSTEADYPEWPAQVAVLIARSENTRRTR</sequence>
<dbReference type="EMBL" id="BMSZ01000012">
    <property type="protein sequence ID" value="GGS63248.1"/>
    <property type="molecule type" value="Genomic_DNA"/>
</dbReference>
<dbReference type="RefSeq" id="WP_199888811.1">
    <property type="nucleotide sequence ID" value="NZ_BMSZ01000012.1"/>
</dbReference>
<accession>A0ABQ2TFC3</accession>
<proteinExistence type="predicted"/>